<dbReference type="EMBL" id="JRPN01000042">
    <property type="protein sequence ID" value="KGT73730.1"/>
    <property type="molecule type" value="Genomic_DNA"/>
</dbReference>
<dbReference type="AlphaFoldDB" id="A0A0A3XHE2"/>
<accession>A0A0A3XHE2</accession>
<sequence>METSPETASTKKIVRLESLKADLQKEREGDWIKAVDLDPNIRWFVRSTNFPDFRTSRDAAMKKLGEKYGSDPIPDDVNAEVMGKLAVEHLLLGWEGLDAEYTPEAAAEILTDEAYRKVRYSIYIAASRVGTSEVQYVGNTAKN</sequence>
<proteinExistence type="predicted"/>
<reference evidence="1 2" key="1">
    <citation type="submission" date="2014-09" db="EMBL/GenBank/DDBJ databases">
        <title>Draft genome of Bradyrhizobium japonicum Is-34.</title>
        <authorList>
            <person name="Tsurumaru H."/>
            <person name="Yamakawa T."/>
            <person name="Hashimoto S."/>
            <person name="Okizaki K."/>
            <person name="Kanesaki Y."/>
            <person name="Yoshikawa H."/>
            <person name="Yajima S."/>
        </authorList>
    </citation>
    <scope>NUCLEOTIDE SEQUENCE [LARGE SCALE GENOMIC DNA]</scope>
    <source>
        <strain evidence="1 2">Is-34</strain>
    </source>
</reference>
<name>A0A0A3XHE2_BRAJP</name>
<dbReference type="RefSeq" id="WP_028151848.1">
    <property type="nucleotide sequence ID" value="NZ_JALJYT010000001.1"/>
</dbReference>
<gene>
    <name evidence="1" type="ORF">MA20_43075</name>
</gene>
<evidence type="ECO:0000313" key="1">
    <source>
        <dbReference type="EMBL" id="KGT73730.1"/>
    </source>
</evidence>
<protein>
    <submittedName>
        <fullName evidence="1">Uncharacterized protein</fullName>
    </submittedName>
</protein>
<organism evidence="1 2">
    <name type="scientific">Bradyrhizobium japonicum</name>
    <dbReference type="NCBI Taxonomy" id="375"/>
    <lineage>
        <taxon>Bacteria</taxon>
        <taxon>Pseudomonadati</taxon>
        <taxon>Pseudomonadota</taxon>
        <taxon>Alphaproteobacteria</taxon>
        <taxon>Hyphomicrobiales</taxon>
        <taxon>Nitrobacteraceae</taxon>
        <taxon>Bradyrhizobium</taxon>
    </lineage>
</organism>
<dbReference type="Proteomes" id="UP000030377">
    <property type="component" value="Unassembled WGS sequence"/>
</dbReference>
<evidence type="ECO:0000313" key="2">
    <source>
        <dbReference type="Proteomes" id="UP000030377"/>
    </source>
</evidence>
<comment type="caution">
    <text evidence="1">The sequence shown here is derived from an EMBL/GenBank/DDBJ whole genome shotgun (WGS) entry which is preliminary data.</text>
</comment>